<dbReference type="Gene3D" id="3.40.50.300">
    <property type="entry name" value="P-loop containing nucleotide triphosphate hydrolases"/>
    <property type="match status" value="2"/>
</dbReference>
<evidence type="ECO:0000256" key="1">
    <source>
        <dbReference type="ARBA" id="ARBA00004123"/>
    </source>
</evidence>
<keyword evidence="6" id="KW-0479">Metal-binding</keyword>
<dbReference type="InterPro" id="IPR000058">
    <property type="entry name" value="Znf_AN1"/>
</dbReference>
<evidence type="ECO:0000259" key="17">
    <source>
        <dbReference type="PROSITE" id="PS51039"/>
    </source>
</evidence>
<accession>A0ABN7SY36</accession>
<sequence>MVRRIDKFLHALKKEKEEEEAQLLELLAGNSSAKQLQRAGKALANQVVQAVRTGLFERMVVTCSPAHGGAFPATEISHGKPVILRMPDTTYRGFVFSTSEMSVDVCVDVGEDGEKIAVGDRLDIMPAPDDITYRRMKAASEEMKKVIEQNSSRTVDIIFGESQPAPHVSTESFLKPKTDVKNLNKEQLEAVGASLAIQDLMCLHGPPGTGKSTTVAAIVAEAAQRGIKTIVTCPSNAAVDALVEKLAKRREVVVTRLGHPARTSPHLRQYTLEAKMADVEMLRDLKSDMFAASGRERGTLRKELRDREKKCSAEILKNSHAVIATCTVVGMKSILDVIDDPDHFGLAIVDEAGQAVEPAIYPILRRCSKKLILAGDPAQLPPTVMSKGASILTKTLLEDLMTRFPANTVLLKRQYRMNKMISDWVSDSMYNGELIADESVKDHTLADLLQNVTEVGKLSGADFLEDIISSPLTLIDTVGSNMDEDQFSEDQSKSNPGEALLATLTTKLLISAGIKAKNIAIISPYVAQVQLIAKLVGPSVSVRTVDGYQGGEAEVVILSLVRSNSDGTTGFLSDKRRLNVAVSRARRSCIIIGDSGTVTRDSFIEKMFEYFGENATLISPNQFQTCEEYESIAESAGFSAGKKIPVHSHAVEIEASVPEPKRPKKPAEGQKSDPKPKNAPKSKLEKRLEKQVQEAQNKPSVNEMISESVKEAVPTLSKPFSELKIEEPEQGKCPDCNKAMPVSNLELHQIHCARLRRMRPEPVENDKPEKEKMKKQKKADFMYQVQSLLIRFGRITKNTKDPALEKDYDDDDALLAAAMASAGQCAFGTCTVSVRVMPFACSTCSKHFCGTHKFPESHGCKSIPMNQRKGSSSSYNLKQKQLKNKLGSKLKDMEKGRQATKKTKKK</sequence>
<keyword evidence="7" id="KW-0547">Nucleotide-binding</keyword>
<evidence type="ECO:0000256" key="16">
    <source>
        <dbReference type="SAM" id="MobiDB-lite"/>
    </source>
</evidence>
<dbReference type="PROSITE" id="PS51039">
    <property type="entry name" value="ZF_AN1"/>
    <property type="match status" value="1"/>
</dbReference>
<keyword evidence="19" id="KW-1185">Reference proteome</keyword>
<feature type="compositionally biased region" description="Polar residues" evidence="16">
    <location>
        <begin position="864"/>
        <end position="875"/>
    </location>
</feature>
<protein>
    <recommendedName>
        <fullName evidence="4">DNA helicase</fullName>
        <ecNumber evidence="4">3.6.4.12</ecNumber>
    </recommendedName>
</protein>
<feature type="region of interest" description="Disordered" evidence="16">
    <location>
        <begin position="885"/>
        <end position="906"/>
    </location>
</feature>
<evidence type="ECO:0000256" key="13">
    <source>
        <dbReference type="ARBA" id="ARBA00023242"/>
    </source>
</evidence>
<evidence type="ECO:0000256" key="9">
    <source>
        <dbReference type="ARBA" id="ARBA00022801"/>
    </source>
</evidence>
<dbReference type="InterPro" id="IPR041679">
    <property type="entry name" value="DNA2/NAM7-like_C"/>
</dbReference>
<evidence type="ECO:0000256" key="2">
    <source>
        <dbReference type="ARBA" id="ARBA00004496"/>
    </source>
</evidence>
<keyword evidence="8 15" id="KW-0863">Zinc-finger</keyword>
<dbReference type="Pfam" id="PF13086">
    <property type="entry name" value="AAA_11"/>
    <property type="match status" value="2"/>
</dbReference>
<dbReference type="EC" id="3.6.4.12" evidence="4"/>
<dbReference type="Pfam" id="PF13087">
    <property type="entry name" value="AAA_12"/>
    <property type="match status" value="1"/>
</dbReference>
<dbReference type="InterPro" id="IPR041677">
    <property type="entry name" value="DNA2/NAM7_AAA_11"/>
</dbReference>
<dbReference type="SUPFAM" id="SSF118310">
    <property type="entry name" value="AN1-like Zinc finger"/>
    <property type="match status" value="1"/>
</dbReference>
<keyword evidence="5" id="KW-0963">Cytoplasm</keyword>
<reference evidence="18 19" key="1">
    <citation type="submission" date="2021-04" db="EMBL/GenBank/DDBJ databases">
        <authorList>
            <person name="Bliznina A."/>
        </authorList>
    </citation>
    <scope>NUCLEOTIDE SEQUENCE [LARGE SCALE GENOMIC DNA]</scope>
</reference>
<dbReference type="SUPFAM" id="SSF52540">
    <property type="entry name" value="P-loop containing nucleoside triphosphate hydrolases"/>
    <property type="match status" value="1"/>
</dbReference>
<evidence type="ECO:0000256" key="7">
    <source>
        <dbReference type="ARBA" id="ARBA00022741"/>
    </source>
</evidence>
<comment type="catalytic activity">
    <reaction evidence="14">
        <text>ATP + H2O = ADP + phosphate + H(+)</text>
        <dbReference type="Rhea" id="RHEA:13065"/>
        <dbReference type="ChEBI" id="CHEBI:15377"/>
        <dbReference type="ChEBI" id="CHEBI:15378"/>
        <dbReference type="ChEBI" id="CHEBI:30616"/>
        <dbReference type="ChEBI" id="CHEBI:43474"/>
        <dbReference type="ChEBI" id="CHEBI:456216"/>
        <dbReference type="EC" id="3.6.4.12"/>
    </reaction>
    <physiologicalReaction direction="left-to-right" evidence="14">
        <dbReference type="Rhea" id="RHEA:13066"/>
    </physiologicalReaction>
</comment>
<name>A0ABN7SY36_OIKDI</name>
<dbReference type="Pfam" id="PF21138">
    <property type="entry name" value="SMUBP-2_HCS1_1B"/>
    <property type="match status" value="1"/>
</dbReference>
<proteinExistence type="inferred from homology"/>
<keyword evidence="12" id="KW-0067">ATP-binding</keyword>
<dbReference type="InterPro" id="IPR047187">
    <property type="entry name" value="SF1_C_Upf1"/>
</dbReference>
<evidence type="ECO:0000256" key="14">
    <source>
        <dbReference type="ARBA" id="ARBA00048432"/>
    </source>
</evidence>
<dbReference type="PANTHER" id="PTHR43788">
    <property type="entry name" value="DNA2/NAM7 HELICASE FAMILY MEMBER"/>
    <property type="match status" value="1"/>
</dbReference>
<keyword evidence="10" id="KW-0347">Helicase</keyword>
<dbReference type="InterPro" id="IPR048761">
    <property type="entry name" value="SMUBP-2_HCS1_1B"/>
</dbReference>
<keyword evidence="11" id="KW-0862">Zinc</keyword>
<comment type="subcellular location">
    <subcellularLocation>
        <location evidence="2">Cytoplasm</location>
    </subcellularLocation>
    <subcellularLocation>
        <location evidence="1">Nucleus</location>
    </subcellularLocation>
</comment>
<evidence type="ECO:0000256" key="12">
    <source>
        <dbReference type="ARBA" id="ARBA00022840"/>
    </source>
</evidence>
<evidence type="ECO:0000256" key="6">
    <source>
        <dbReference type="ARBA" id="ARBA00022723"/>
    </source>
</evidence>
<dbReference type="InterPro" id="IPR035896">
    <property type="entry name" value="AN1-like_Znf"/>
</dbReference>
<dbReference type="InterPro" id="IPR014001">
    <property type="entry name" value="Helicase_ATP-bd"/>
</dbReference>
<keyword evidence="13" id="KW-0539">Nucleus</keyword>
<organism evidence="18 19">
    <name type="scientific">Oikopleura dioica</name>
    <name type="common">Tunicate</name>
    <dbReference type="NCBI Taxonomy" id="34765"/>
    <lineage>
        <taxon>Eukaryota</taxon>
        <taxon>Metazoa</taxon>
        <taxon>Chordata</taxon>
        <taxon>Tunicata</taxon>
        <taxon>Appendicularia</taxon>
        <taxon>Copelata</taxon>
        <taxon>Oikopleuridae</taxon>
        <taxon>Oikopleura</taxon>
    </lineage>
</organism>
<dbReference type="Proteomes" id="UP001158576">
    <property type="component" value="Chromosome 1"/>
</dbReference>
<feature type="region of interest" description="Disordered" evidence="16">
    <location>
        <begin position="653"/>
        <end position="700"/>
    </location>
</feature>
<evidence type="ECO:0000256" key="11">
    <source>
        <dbReference type="ARBA" id="ARBA00022833"/>
    </source>
</evidence>
<evidence type="ECO:0000256" key="4">
    <source>
        <dbReference type="ARBA" id="ARBA00012551"/>
    </source>
</evidence>
<evidence type="ECO:0000256" key="8">
    <source>
        <dbReference type="ARBA" id="ARBA00022771"/>
    </source>
</evidence>
<evidence type="ECO:0000313" key="19">
    <source>
        <dbReference type="Proteomes" id="UP001158576"/>
    </source>
</evidence>
<dbReference type="SMART" id="SM00154">
    <property type="entry name" value="ZnF_AN1"/>
    <property type="match status" value="1"/>
</dbReference>
<evidence type="ECO:0000256" key="15">
    <source>
        <dbReference type="PROSITE-ProRule" id="PRU00449"/>
    </source>
</evidence>
<dbReference type="InterPro" id="IPR027417">
    <property type="entry name" value="P-loop_NTPase"/>
</dbReference>
<dbReference type="Gene3D" id="4.10.1110.10">
    <property type="entry name" value="AN1-like Zinc finger"/>
    <property type="match status" value="1"/>
</dbReference>
<feature type="region of interest" description="Disordered" evidence="16">
    <location>
        <begin position="859"/>
        <end position="878"/>
    </location>
</feature>
<feature type="domain" description="AN1-type" evidence="17">
    <location>
        <begin position="819"/>
        <end position="868"/>
    </location>
</feature>
<gene>
    <name evidence="18" type="ORF">OKIOD_LOCUS12339</name>
</gene>
<evidence type="ECO:0000256" key="5">
    <source>
        <dbReference type="ARBA" id="ARBA00022490"/>
    </source>
</evidence>
<comment type="similarity">
    <text evidence="3">Belongs to the DNA2/NAM7 helicase family.</text>
</comment>
<evidence type="ECO:0000256" key="10">
    <source>
        <dbReference type="ARBA" id="ARBA00022806"/>
    </source>
</evidence>
<dbReference type="Gene3D" id="2.40.30.270">
    <property type="match status" value="1"/>
</dbReference>
<dbReference type="SMART" id="SM00487">
    <property type="entry name" value="DEXDc"/>
    <property type="match status" value="1"/>
</dbReference>
<keyword evidence="9" id="KW-0378">Hydrolase</keyword>
<dbReference type="InterPro" id="IPR050534">
    <property type="entry name" value="Coronavir_polyprotein_1ab"/>
</dbReference>
<evidence type="ECO:0000313" key="18">
    <source>
        <dbReference type="EMBL" id="CAG5107968.1"/>
    </source>
</evidence>
<dbReference type="EMBL" id="OU015566">
    <property type="protein sequence ID" value="CAG5107968.1"/>
    <property type="molecule type" value="Genomic_DNA"/>
</dbReference>
<dbReference type="CDD" id="cd18808">
    <property type="entry name" value="SF1_C_Upf1"/>
    <property type="match status" value="1"/>
</dbReference>
<feature type="compositionally biased region" description="Basic and acidic residues" evidence="16">
    <location>
        <begin position="659"/>
        <end position="692"/>
    </location>
</feature>
<dbReference type="Pfam" id="PF01428">
    <property type="entry name" value="zf-AN1"/>
    <property type="match status" value="1"/>
</dbReference>
<evidence type="ECO:0000256" key="3">
    <source>
        <dbReference type="ARBA" id="ARBA00007913"/>
    </source>
</evidence>
<dbReference type="PANTHER" id="PTHR43788:SF8">
    <property type="entry name" value="DNA-BINDING PROTEIN SMUBP-2"/>
    <property type="match status" value="1"/>
</dbReference>